<gene>
    <name evidence="1" type="ORF">EUGRSUZ_L00096</name>
</gene>
<proteinExistence type="predicted"/>
<reference evidence="1" key="1">
    <citation type="submission" date="2013-07" db="EMBL/GenBank/DDBJ databases">
        <title>The genome of Eucalyptus grandis.</title>
        <authorList>
            <person name="Schmutz J."/>
            <person name="Hayes R."/>
            <person name="Myburg A."/>
            <person name="Tuskan G."/>
            <person name="Grattapaglia D."/>
            <person name="Rokhsar D.S."/>
        </authorList>
    </citation>
    <scope>NUCLEOTIDE SEQUENCE</scope>
    <source>
        <tissue evidence="1">Leaf extractions</tissue>
    </source>
</reference>
<protein>
    <submittedName>
        <fullName evidence="1">Uncharacterized protein</fullName>
    </submittedName>
</protein>
<name>A0A058ZX90_EUCGR</name>
<dbReference type="InParanoid" id="A0A058ZX90"/>
<dbReference type="EMBL" id="KK198766">
    <property type="protein sequence ID" value="KCW45946.1"/>
    <property type="molecule type" value="Genomic_DNA"/>
</dbReference>
<sequence length="66" mass="7555">MLLALAETTVELVAVTIKVDTTRSILRTFAFWVPKYPAYLSNIVSFMLKYFDNERVGVKCLAVFSY</sequence>
<organism evidence="1">
    <name type="scientific">Eucalyptus grandis</name>
    <name type="common">Flooded gum</name>
    <dbReference type="NCBI Taxonomy" id="71139"/>
    <lineage>
        <taxon>Eukaryota</taxon>
        <taxon>Viridiplantae</taxon>
        <taxon>Streptophyta</taxon>
        <taxon>Embryophyta</taxon>
        <taxon>Tracheophyta</taxon>
        <taxon>Spermatophyta</taxon>
        <taxon>Magnoliopsida</taxon>
        <taxon>eudicotyledons</taxon>
        <taxon>Gunneridae</taxon>
        <taxon>Pentapetalae</taxon>
        <taxon>rosids</taxon>
        <taxon>malvids</taxon>
        <taxon>Myrtales</taxon>
        <taxon>Myrtaceae</taxon>
        <taxon>Myrtoideae</taxon>
        <taxon>Eucalypteae</taxon>
        <taxon>Eucalyptus</taxon>
    </lineage>
</organism>
<accession>A0A058ZX90</accession>
<dbReference type="Gramene" id="KCW45946">
    <property type="protein sequence ID" value="KCW45946"/>
    <property type="gene ID" value="EUGRSUZ_L00096"/>
</dbReference>
<evidence type="ECO:0000313" key="1">
    <source>
        <dbReference type="EMBL" id="KCW45946.1"/>
    </source>
</evidence>
<dbReference type="AlphaFoldDB" id="A0A058ZX90"/>